<protein>
    <submittedName>
        <fullName evidence="2">Uncharacterized protein</fullName>
    </submittedName>
</protein>
<comment type="caution">
    <text evidence="2">The sequence shown here is derived from an EMBL/GenBank/DDBJ whole genome shotgun (WGS) entry which is preliminary data.</text>
</comment>
<dbReference type="AlphaFoldDB" id="A0A9P5TYF6"/>
<dbReference type="SUPFAM" id="SSF56349">
    <property type="entry name" value="DNA breaking-rejoining enzymes"/>
    <property type="match status" value="1"/>
</dbReference>
<dbReference type="EMBL" id="JADNRY010000244">
    <property type="protein sequence ID" value="KAF9060435.1"/>
    <property type="molecule type" value="Genomic_DNA"/>
</dbReference>
<keyword evidence="1" id="KW-0233">DNA recombination</keyword>
<gene>
    <name evidence="2" type="ORF">BDP27DRAFT_1430099</name>
</gene>
<name>A0A9P5TYF6_9AGAR</name>
<proteinExistence type="predicted"/>
<evidence type="ECO:0000313" key="3">
    <source>
        <dbReference type="Proteomes" id="UP000772434"/>
    </source>
</evidence>
<accession>A0A9P5TYF6</accession>
<evidence type="ECO:0000256" key="1">
    <source>
        <dbReference type="ARBA" id="ARBA00023172"/>
    </source>
</evidence>
<sequence length="681" mass="76386">MGSKNLSAKKASGKLKNKKSSIDLTGKTFSALCKETAKNAKGIRSGNTNTAYDGIIKRMRNWLKDFIKGQNQAQTRGEEVDLDGTPVKCTPEALAMFMSWKCFDEEKGKSTAEQIHAGWKHHYKLLDGDKYRGPWKYDMLINEWTGNPCNSSTVTDMLEACKRKGGESERHHSKPMSIVLMEKVYSWSIVVCPDDYLVVDAVSLAFKNATSMISCICFSRFYDMDAVSPLSIRTPTLHLQAKHVDLDPLPRPGATPTDPPFIQLNLRDRHQYNCYPQKNRAICVYTHLQIWMMFSEMHILQRKYEPDDFIFPTINANGVTVQSRQPITPDAVQKMISEFTHSAGLIGALTTHCFRRGGAQFRFMFAPIGERWTLAQIRWWGGWAPNEKRNTLIRYLLDELNTYKEDHSDALAPLDRRASESHAGEAAEMSPLSTSEGHALFNLVDQSIKTQFSAAFPCLASGGAPQSFGFNSQLFIPSSLPVPHQQSPYEYSHFATPPPKAHYSPPTLVPLSFSQTYSHQFPVSALAFSSTPGFASKTSPTSYTTGPSKATYSQLATTGPPKSGSILLPGLAHLPVIPKISPGPDAWKQVVLDWDKTDPTRDHHYALKDWKPEWAKETRLSTHYGQHRMIALEFIDFFGRDKAAFVAAYPMHGIQQLVLAIRRSHQDQGLAKRRRGKHTIA</sequence>
<dbReference type="Proteomes" id="UP000772434">
    <property type="component" value="Unassembled WGS sequence"/>
</dbReference>
<dbReference type="GO" id="GO:0003677">
    <property type="term" value="F:DNA binding"/>
    <property type="evidence" value="ECO:0007669"/>
    <property type="project" value="InterPro"/>
</dbReference>
<evidence type="ECO:0000313" key="2">
    <source>
        <dbReference type="EMBL" id="KAF9060435.1"/>
    </source>
</evidence>
<dbReference type="Gene3D" id="1.10.443.10">
    <property type="entry name" value="Intergrase catalytic core"/>
    <property type="match status" value="1"/>
</dbReference>
<dbReference type="InterPro" id="IPR013762">
    <property type="entry name" value="Integrase-like_cat_sf"/>
</dbReference>
<organism evidence="2 3">
    <name type="scientific">Rhodocollybia butyracea</name>
    <dbReference type="NCBI Taxonomy" id="206335"/>
    <lineage>
        <taxon>Eukaryota</taxon>
        <taxon>Fungi</taxon>
        <taxon>Dikarya</taxon>
        <taxon>Basidiomycota</taxon>
        <taxon>Agaricomycotina</taxon>
        <taxon>Agaricomycetes</taxon>
        <taxon>Agaricomycetidae</taxon>
        <taxon>Agaricales</taxon>
        <taxon>Marasmiineae</taxon>
        <taxon>Omphalotaceae</taxon>
        <taxon>Rhodocollybia</taxon>
    </lineage>
</organism>
<dbReference type="OrthoDB" id="164951at2759"/>
<dbReference type="GO" id="GO:0006310">
    <property type="term" value="P:DNA recombination"/>
    <property type="evidence" value="ECO:0007669"/>
    <property type="project" value="UniProtKB-KW"/>
</dbReference>
<keyword evidence="3" id="KW-1185">Reference proteome</keyword>
<dbReference type="InterPro" id="IPR011010">
    <property type="entry name" value="DNA_brk_join_enz"/>
</dbReference>
<reference evidence="2" key="1">
    <citation type="submission" date="2020-11" db="EMBL/GenBank/DDBJ databases">
        <authorList>
            <consortium name="DOE Joint Genome Institute"/>
            <person name="Ahrendt S."/>
            <person name="Riley R."/>
            <person name="Andreopoulos W."/>
            <person name="Labutti K."/>
            <person name="Pangilinan J."/>
            <person name="Ruiz-Duenas F.J."/>
            <person name="Barrasa J.M."/>
            <person name="Sanchez-Garcia M."/>
            <person name="Camarero S."/>
            <person name="Miyauchi S."/>
            <person name="Serrano A."/>
            <person name="Linde D."/>
            <person name="Babiker R."/>
            <person name="Drula E."/>
            <person name="Ayuso-Fernandez I."/>
            <person name="Pacheco R."/>
            <person name="Padilla G."/>
            <person name="Ferreira P."/>
            <person name="Barriuso J."/>
            <person name="Kellner H."/>
            <person name="Castanera R."/>
            <person name="Alfaro M."/>
            <person name="Ramirez L."/>
            <person name="Pisabarro A.G."/>
            <person name="Kuo A."/>
            <person name="Tritt A."/>
            <person name="Lipzen A."/>
            <person name="He G."/>
            <person name="Yan M."/>
            <person name="Ng V."/>
            <person name="Cullen D."/>
            <person name="Martin F."/>
            <person name="Rosso M.-N."/>
            <person name="Henrissat B."/>
            <person name="Hibbett D."/>
            <person name="Martinez A.T."/>
            <person name="Grigoriev I.V."/>
        </authorList>
    </citation>
    <scope>NUCLEOTIDE SEQUENCE</scope>
    <source>
        <strain evidence="2">AH 40177</strain>
    </source>
</reference>
<dbReference type="GO" id="GO:0015074">
    <property type="term" value="P:DNA integration"/>
    <property type="evidence" value="ECO:0007669"/>
    <property type="project" value="InterPro"/>
</dbReference>